<dbReference type="Proteomes" id="UP000240653">
    <property type="component" value="Unassembled WGS sequence"/>
</dbReference>
<dbReference type="PROSITE" id="PS51186">
    <property type="entry name" value="GNAT"/>
    <property type="match status" value="1"/>
</dbReference>
<evidence type="ECO:0000313" key="2">
    <source>
        <dbReference type="EMBL" id="PSJ63087.1"/>
    </source>
</evidence>
<evidence type="ECO:0000259" key="1">
    <source>
        <dbReference type="PROSITE" id="PS51186"/>
    </source>
</evidence>
<dbReference type="InterPro" id="IPR051531">
    <property type="entry name" value="N-acetyltransferase"/>
</dbReference>
<dbReference type="Gene3D" id="3.40.630.30">
    <property type="match status" value="1"/>
</dbReference>
<dbReference type="OrthoDB" id="6293260at2"/>
<reference evidence="2 3" key="1">
    <citation type="submission" date="2018-03" db="EMBL/GenBank/DDBJ databases">
        <title>The draft genome of Mesorhizobium soli JCM 19897.</title>
        <authorList>
            <person name="Li L."/>
            <person name="Liu L."/>
            <person name="Liang L."/>
            <person name="Wang T."/>
            <person name="Zhang X."/>
        </authorList>
    </citation>
    <scope>NUCLEOTIDE SEQUENCE [LARGE SCALE GENOMIC DNA]</scope>
    <source>
        <strain evidence="2 3">JCM 19897</strain>
    </source>
</reference>
<gene>
    <name evidence="2" type="ORF">C7I85_05910</name>
</gene>
<keyword evidence="3" id="KW-1185">Reference proteome</keyword>
<dbReference type="InterPro" id="IPR016181">
    <property type="entry name" value="Acyl_CoA_acyltransferase"/>
</dbReference>
<dbReference type="RefSeq" id="WP_106722998.1">
    <property type="nucleotide sequence ID" value="NZ_PXYL01000002.1"/>
</dbReference>
<dbReference type="Pfam" id="PF13302">
    <property type="entry name" value="Acetyltransf_3"/>
    <property type="match status" value="1"/>
</dbReference>
<comment type="caution">
    <text evidence="2">The sequence shown here is derived from an EMBL/GenBank/DDBJ whole genome shotgun (WGS) entry which is preliminary data.</text>
</comment>
<evidence type="ECO:0000313" key="3">
    <source>
        <dbReference type="Proteomes" id="UP000240653"/>
    </source>
</evidence>
<dbReference type="GO" id="GO:0016747">
    <property type="term" value="F:acyltransferase activity, transferring groups other than amino-acyl groups"/>
    <property type="evidence" value="ECO:0007669"/>
    <property type="project" value="InterPro"/>
</dbReference>
<dbReference type="SUPFAM" id="SSF55729">
    <property type="entry name" value="Acyl-CoA N-acyltransferases (Nat)"/>
    <property type="match status" value="1"/>
</dbReference>
<protein>
    <submittedName>
        <fullName evidence="2">N-acetyltransferase</fullName>
    </submittedName>
</protein>
<proteinExistence type="predicted"/>
<organism evidence="2 3">
    <name type="scientific">Pseudaminobacter soli</name>
    <name type="common">ex Li et al. 2025</name>
    <dbReference type="NCBI Taxonomy" id="1295366"/>
    <lineage>
        <taxon>Bacteria</taxon>
        <taxon>Pseudomonadati</taxon>
        <taxon>Pseudomonadota</taxon>
        <taxon>Alphaproteobacteria</taxon>
        <taxon>Hyphomicrobiales</taxon>
        <taxon>Phyllobacteriaceae</taxon>
        <taxon>Pseudaminobacter</taxon>
    </lineage>
</organism>
<accession>A0A2P7SKU8</accession>
<dbReference type="EMBL" id="PXYL01000002">
    <property type="protein sequence ID" value="PSJ63087.1"/>
    <property type="molecule type" value="Genomic_DNA"/>
</dbReference>
<dbReference type="PANTHER" id="PTHR43792">
    <property type="entry name" value="GNAT FAMILY, PUTATIVE (AFU_ORTHOLOGUE AFUA_3G00765)-RELATED-RELATED"/>
    <property type="match status" value="1"/>
</dbReference>
<keyword evidence="2" id="KW-0808">Transferase</keyword>
<feature type="domain" description="N-acetyltransferase" evidence="1">
    <location>
        <begin position="16"/>
        <end position="180"/>
    </location>
</feature>
<sequence length="181" mass="20248">MNSAPIPPCRIVTERLVLRPTGAADAERAFEIQSDWEVTRMLRMASFPPDREEIRRWFADHEREWAGGEAYRFAVELRGRLIGVADIDEISGREAELGYWFERVSCGRGYALEAAQAVVRFAFGAIGLSKLRSGHAADNQASGNVLLKLGFQPLDTARVVSRPRGQEITQRRYVLSTPAIS</sequence>
<dbReference type="InterPro" id="IPR000182">
    <property type="entry name" value="GNAT_dom"/>
</dbReference>
<name>A0A2P7SKU8_9HYPH</name>
<dbReference type="AlphaFoldDB" id="A0A2P7SKU8"/>